<evidence type="ECO:0000256" key="5">
    <source>
        <dbReference type="SAM" id="SignalP"/>
    </source>
</evidence>
<accession>A0A1J9S6V9</accession>
<evidence type="ECO:0000313" key="7">
    <source>
        <dbReference type="Proteomes" id="UP000183809"/>
    </source>
</evidence>
<sequence>MPHYAILSIPAMWLVSLYPHAHAVGLIKSANNNRWDNANSKGHAWSATMQQSVPADVLARFERAEAAHRNGFENLPLFGLAVLSAEWAAVPEATVAVTAWTYVALRVAYNALYLNTTDVKTSFARSGVWALSSLVGLSLFVRAALQ</sequence>
<keyword evidence="4" id="KW-0472">Membrane</keyword>
<protein>
    <submittedName>
        <fullName evidence="6">Membrane-associated eicosanoid glutathione metabolism protein</fullName>
    </submittedName>
</protein>
<dbReference type="OrthoDB" id="2122304at2759"/>
<dbReference type="EMBL" id="MNUE01000012">
    <property type="protein sequence ID" value="OJD36255.1"/>
    <property type="molecule type" value="Genomic_DNA"/>
</dbReference>
<dbReference type="Gene3D" id="1.20.120.550">
    <property type="entry name" value="Membrane associated eicosanoid/glutathione metabolism-like domain"/>
    <property type="match status" value="1"/>
</dbReference>
<dbReference type="PANTHER" id="PTHR35371">
    <property type="entry name" value="INNER MEMBRANE PROTEIN"/>
    <property type="match status" value="1"/>
</dbReference>
<dbReference type="GO" id="GO:0016020">
    <property type="term" value="C:membrane"/>
    <property type="evidence" value="ECO:0007669"/>
    <property type="project" value="UniProtKB-SubCell"/>
</dbReference>
<dbReference type="SUPFAM" id="SSF161084">
    <property type="entry name" value="MAPEG domain-like"/>
    <property type="match status" value="1"/>
</dbReference>
<dbReference type="AlphaFoldDB" id="A0A1J9S6V9"/>
<keyword evidence="2" id="KW-0812">Transmembrane</keyword>
<evidence type="ECO:0000313" key="6">
    <source>
        <dbReference type="EMBL" id="OJD36255.1"/>
    </source>
</evidence>
<feature type="signal peptide" evidence="5">
    <location>
        <begin position="1"/>
        <end position="23"/>
    </location>
</feature>
<comment type="caution">
    <text evidence="6">The sequence shown here is derived from an EMBL/GenBank/DDBJ whole genome shotgun (WGS) entry which is preliminary data.</text>
</comment>
<dbReference type="GeneID" id="31011022"/>
<proteinExistence type="predicted"/>
<gene>
    <name evidence="6" type="ORF">BKCO1_1200087</name>
</gene>
<comment type="subcellular location">
    <subcellularLocation>
        <location evidence="1">Membrane</location>
    </subcellularLocation>
</comment>
<evidence type="ECO:0000256" key="1">
    <source>
        <dbReference type="ARBA" id="ARBA00004370"/>
    </source>
</evidence>
<feature type="chain" id="PRO_5012905035" evidence="5">
    <location>
        <begin position="24"/>
        <end position="146"/>
    </location>
</feature>
<dbReference type="Proteomes" id="UP000183809">
    <property type="component" value="Unassembled WGS sequence"/>
</dbReference>
<dbReference type="Pfam" id="PF01124">
    <property type="entry name" value="MAPEG"/>
    <property type="match status" value="1"/>
</dbReference>
<dbReference type="InterPro" id="IPR001129">
    <property type="entry name" value="Membr-assoc_MAPEG"/>
</dbReference>
<dbReference type="RefSeq" id="XP_020132515.1">
    <property type="nucleotide sequence ID" value="XM_020270763.1"/>
</dbReference>
<keyword evidence="5" id="KW-0732">Signal</keyword>
<keyword evidence="7" id="KW-1185">Reference proteome</keyword>
<evidence type="ECO:0000256" key="2">
    <source>
        <dbReference type="ARBA" id="ARBA00022692"/>
    </source>
</evidence>
<evidence type="ECO:0000256" key="3">
    <source>
        <dbReference type="ARBA" id="ARBA00022989"/>
    </source>
</evidence>
<name>A0A1J9S6V9_9PEZI</name>
<evidence type="ECO:0000256" key="4">
    <source>
        <dbReference type="ARBA" id="ARBA00023136"/>
    </source>
</evidence>
<reference evidence="6 7" key="1">
    <citation type="submission" date="2016-10" db="EMBL/GenBank/DDBJ databases">
        <title>Proteomics and genomics reveal pathogen-plant mechanisms compatible with a hemibiotrophic lifestyle of Diplodia corticola.</title>
        <authorList>
            <person name="Fernandes I."/>
            <person name="De Jonge R."/>
            <person name="Van De Peer Y."/>
            <person name="Devreese B."/>
            <person name="Alves A."/>
            <person name="Esteves A.C."/>
        </authorList>
    </citation>
    <scope>NUCLEOTIDE SEQUENCE [LARGE SCALE GENOMIC DNA]</scope>
    <source>
        <strain evidence="6 7">CBS 112549</strain>
    </source>
</reference>
<keyword evidence="3" id="KW-1133">Transmembrane helix</keyword>
<dbReference type="InterPro" id="IPR023352">
    <property type="entry name" value="MAPEG-like_dom_sf"/>
</dbReference>
<organism evidence="6 7">
    <name type="scientific">Diplodia corticola</name>
    <dbReference type="NCBI Taxonomy" id="236234"/>
    <lineage>
        <taxon>Eukaryota</taxon>
        <taxon>Fungi</taxon>
        <taxon>Dikarya</taxon>
        <taxon>Ascomycota</taxon>
        <taxon>Pezizomycotina</taxon>
        <taxon>Dothideomycetes</taxon>
        <taxon>Dothideomycetes incertae sedis</taxon>
        <taxon>Botryosphaeriales</taxon>
        <taxon>Botryosphaeriaceae</taxon>
        <taxon>Diplodia</taxon>
    </lineage>
</organism>
<dbReference type="PANTHER" id="PTHR35371:SF1">
    <property type="entry name" value="BLR7753 PROTEIN"/>
    <property type="match status" value="1"/>
</dbReference>